<accession>A0A150S7W8</accession>
<dbReference type="Proteomes" id="UP000075515">
    <property type="component" value="Unassembled WGS sequence"/>
</dbReference>
<name>A0A150S7W8_SORCE</name>
<dbReference type="InterPro" id="IPR052918">
    <property type="entry name" value="Motility_Chemotaxis_Reg"/>
</dbReference>
<organism evidence="2 3">
    <name type="scientific">Sorangium cellulosum</name>
    <name type="common">Polyangium cellulosum</name>
    <dbReference type="NCBI Taxonomy" id="56"/>
    <lineage>
        <taxon>Bacteria</taxon>
        <taxon>Pseudomonadati</taxon>
        <taxon>Myxococcota</taxon>
        <taxon>Polyangia</taxon>
        <taxon>Polyangiales</taxon>
        <taxon>Polyangiaceae</taxon>
        <taxon>Sorangium</taxon>
    </lineage>
</organism>
<evidence type="ECO:0000313" key="2">
    <source>
        <dbReference type="EMBL" id="KYF88466.1"/>
    </source>
</evidence>
<evidence type="ECO:0000256" key="1">
    <source>
        <dbReference type="SAM" id="MobiDB-lite"/>
    </source>
</evidence>
<dbReference type="AlphaFoldDB" id="A0A150S7W8"/>
<reference evidence="2 3" key="1">
    <citation type="submission" date="2014-02" db="EMBL/GenBank/DDBJ databases">
        <title>The small core and large imbalanced accessory genome model reveals a collaborative survival strategy of Sorangium cellulosum strains in nature.</title>
        <authorList>
            <person name="Han K."/>
            <person name="Peng R."/>
            <person name="Blom J."/>
            <person name="Li Y.-Z."/>
        </authorList>
    </citation>
    <scope>NUCLEOTIDE SEQUENCE [LARGE SCALE GENOMIC DNA]</scope>
    <source>
        <strain evidence="2 3">So0149</strain>
    </source>
</reference>
<dbReference type="InterPro" id="IPR011042">
    <property type="entry name" value="6-blade_b-propeller_TolB-like"/>
</dbReference>
<dbReference type="SUPFAM" id="SSF101898">
    <property type="entry name" value="NHL repeat"/>
    <property type="match status" value="1"/>
</dbReference>
<dbReference type="PANTHER" id="PTHR35580">
    <property type="entry name" value="CELL SURFACE GLYCOPROTEIN (S-LAYER PROTEIN)-LIKE PROTEIN"/>
    <property type="match status" value="1"/>
</dbReference>
<feature type="region of interest" description="Disordered" evidence="1">
    <location>
        <begin position="14"/>
        <end position="69"/>
    </location>
</feature>
<evidence type="ECO:0000313" key="3">
    <source>
        <dbReference type="Proteomes" id="UP000075515"/>
    </source>
</evidence>
<dbReference type="EMBL" id="JEMC01002358">
    <property type="protein sequence ID" value="KYF88466.1"/>
    <property type="molecule type" value="Genomic_DNA"/>
</dbReference>
<proteinExistence type="predicted"/>
<comment type="caution">
    <text evidence="2">The sequence shown here is derived from an EMBL/GenBank/DDBJ whole genome shotgun (WGS) entry which is preliminary data.</text>
</comment>
<feature type="compositionally biased region" description="Gly residues" evidence="1">
    <location>
        <begin position="19"/>
        <end position="51"/>
    </location>
</feature>
<dbReference type="InterPro" id="IPR010620">
    <property type="entry name" value="SBBP_repeat"/>
</dbReference>
<dbReference type="Gene3D" id="2.120.10.30">
    <property type="entry name" value="TolB, C-terminal domain"/>
    <property type="match status" value="1"/>
</dbReference>
<gene>
    <name evidence="2" type="ORF">BE18_45195</name>
</gene>
<protein>
    <submittedName>
        <fullName evidence="2">Uncharacterized protein</fullName>
    </submittedName>
</protein>
<dbReference type="Pfam" id="PF06739">
    <property type="entry name" value="SBBP"/>
    <property type="match status" value="1"/>
</dbReference>
<dbReference type="PANTHER" id="PTHR35580:SF1">
    <property type="entry name" value="PHYTASE-LIKE DOMAIN-CONTAINING PROTEIN"/>
    <property type="match status" value="1"/>
</dbReference>
<sequence length="445" mass="44570">MACLAASAACELTVNDGPTGDGGSGGDGGSTGEGGSGGDGGSTGEGGSGGDGDLEWARGAGGPGTDEGRGIASDAAGNLYITGFFSGTVDFGDGPLTSDGQEDIFLVKLDPSGTLLWSKRFGSGLSEKGHAVAVDGSGNIVLSGSYTGGLGAATVDFGGGPLDNSDTYGLVFAVKLDPHGEHLWSRGSIAPPSWDYFADVGTHQLAVDPLGNIHVAVFAYQRSLMSVVKLDPAGQLLWNREIPGGGDLGTRSSLALDSAGNVLATRESIASSPATGFDARRFAVSKLDPAGEVLWSRLIGPEVFDPEDPGAIALAVAVNAADEVLVAGHTHGVTDFGGGAPPAGPVLVKLDANGEHVFSRSIPFEDRIAVDGDGNILVAGRGVAKLDPSGEPQWARHFDAPVYGLAVSPLGTIAVTGAAFAAVDFGAGPIAHAGGFDVFVATFRP</sequence>